<feature type="domain" description="Major facilitator superfamily (MFS) profile" evidence="9">
    <location>
        <begin position="16"/>
        <end position="395"/>
    </location>
</feature>
<keyword evidence="11" id="KW-1185">Reference proteome</keyword>
<evidence type="ECO:0000256" key="1">
    <source>
        <dbReference type="ARBA" id="ARBA00004651"/>
    </source>
</evidence>
<feature type="transmembrane region" description="Helical" evidence="8">
    <location>
        <begin position="344"/>
        <end position="363"/>
    </location>
</feature>
<feature type="transmembrane region" description="Helical" evidence="8">
    <location>
        <begin position="53"/>
        <end position="71"/>
    </location>
</feature>
<name>A0A495A154_9BACI</name>
<feature type="transmembrane region" description="Helical" evidence="8">
    <location>
        <begin position="83"/>
        <end position="100"/>
    </location>
</feature>
<evidence type="ECO:0000256" key="5">
    <source>
        <dbReference type="ARBA" id="ARBA00022692"/>
    </source>
</evidence>
<keyword evidence="7 8" id="KW-0472">Membrane</keyword>
<dbReference type="SUPFAM" id="SSF103473">
    <property type="entry name" value="MFS general substrate transporter"/>
    <property type="match status" value="1"/>
</dbReference>
<feature type="transmembrane region" description="Helical" evidence="8">
    <location>
        <begin position="287"/>
        <end position="307"/>
    </location>
</feature>
<dbReference type="InterPro" id="IPR011701">
    <property type="entry name" value="MFS"/>
</dbReference>
<dbReference type="GO" id="GO:0005886">
    <property type="term" value="C:plasma membrane"/>
    <property type="evidence" value="ECO:0007669"/>
    <property type="project" value="UniProtKB-SubCell"/>
</dbReference>
<evidence type="ECO:0000256" key="7">
    <source>
        <dbReference type="ARBA" id="ARBA00023136"/>
    </source>
</evidence>
<dbReference type="EMBL" id="RBZP01000007">
    <property type="protein sequence ID" value="RKQ33200.1"/>
    <property type="molecule type" value="Genomic_DNA"/>
</dbReference>
<evidence type="ECO:0000313" key="10">
    <source>
        <dbReference type="EMBL" id="RKQ33200.1"/>
    </source>
</evidence>
<dbReference type="Gene3D" id="1.20.1250.20">
    <property type="entry name" value="MFS general substrate transporter like domains"/>
    <property type="match status" value="1"/>
</dbReference>
<dbReference type="PANTHER" id="PTHR43271">
    <property type="entry name" value="BLL2771 PROTEIN"/>
    <property type="match status" value="1"/>
</dbReference>
<dbReference type="AlphaFoldDB" id="A0A495A154"/>
<feature type="transmembrane region" description="Helical" evidence="8">
    <location>
        <begin position="171"/>
        <end position="191"/>
    </location>
</feature>
<feature type="transmembrane region" description="Helical" evidence="8">
    <location>
        <begin position="255"/>
        <end position="275"/>
    </location>
</feature>
<keyword evidence="5 8" id="KW-0812">Transmembrane</keyword>
<feature type="transmembrane region" description="Helical" evidence="8">
    <location>
        <begin position="220"/>
        <end position="243"/>
    </location>
</feature>
<keyword evidence="4" id="KW-1003">Cell membrane</keyword>
<dbReference type="RefSeq" id="WP_121204362.1">
    <property type="nucleotide sequence ID" value="NZ_RBZP01000007.1"/>
</dbReference>
<dbReference type="Proteomes" id="UP000269301">
    <property type="component" value="Unassembled WGS sequence"/>
</dbReference>
<comment type="subcellular location">
    <subcellularLocation>
        <location evidence="1">Cell membrane</location>
        <topology evidence="1">Multi-pass membrane protein</topology>
    </subcellularLocation>
</comment>
<dbReference type="CDD" id="cd17324">
    <property type="entry name" value="MFS_NepI_like"/>
    <property type="match status" value="1"/>
</dbReference>
<dbReference type="OrthoDB" id="9781156at2"/>
<dbReference type="InterPro" id="IPR020846">
    <property type="entry name" value="MFS_dom"/>
</dbReference>
<reference evidence="10 11" key="1">
    <citation type="journal article" date="2016" name="Int. J. Syst. Evol. Microbiol.">
        <title>Oceanobacillus halophilus sp. nov., a novel moderately halophilic bacterium from a hypersaline lake.</title>
        <authorList>
            <person name="Amoozegar M.A."/>
            <person name="Bagheri M."/>
            <person name="Makhdoumi A."/>
            <person name="Nikou M.M."/>
            <person name="Fazeli S.A.S."/>
            <person name="Schumann P."/>
            <person name="Sproer C."/>
            <person name="Sanchez-Porro C."/>
            <person name="Ventosa A."/>
        </authorList>
    </citation>
    <scope>NUCLEOTIDE SEQUENCE [LARGE SCALE GENOMIC DNA]</scope>
    <source>
        <strain evidence="10 11">DSM 23996</strain>
    </source>
</reference>
<evidence type="ECO:0000259" key="9">
    <source>
        <dbReference type="PROSITE" id="PS50850"/>
    </source>
</evidence>
<protein>
    <submittedName>
        <fullName evidence="10">MFS transporter</fullName>
    </submittedName>
</protein>
<dbReference type="Pfam" id="PF07690">
    <property type="entry name" value="MFS_1"/>
    <property type="match status" value="1"/>
</dbReference>
<comment type="caution">
    <text evidence="10">The sequence shown here is derived from an EMBL/GenBank/DDBJ whole genome shotgun (WGS) entry which is preliminary data.</text>
</comment>
<sequence length="401" mass="44373">MENPINVRGRQNNYSLITFLLFCCALFVVSSVYVATPLMETFSTAFQVTPNMAAWTSSIFSICYGIGFLLFGPLSDMYGRKEMIVFGLIILSVITVLIGFTNHFYILLILRGLQGFFAATFAPSALSYVFEVFPKNKVATTIGFISFGFVTSGIFGQVAGDAINQTFDWNVVFLFFGCLYGMSMLAVWWILPKKKLQEKTNVREYLLKVKFIVTNKNLMLCYLITVMLLLTFIGMYTVLGGFLGNAPFHLSEKQILGIRAMGIIGMVFSPITGIWIRRYGVLRILKIGLSVSVIGLIVLGFTTNLALLITMSIIYVAGISITFPSIMMLVGNLGGKYRAIASSFYTFILFIGATLGPIISLNIMKWGNFMLTMEVLALLLAIGLTGSFFIKIKDKSSANNV</sequence>
<evidence type="ECO:0000256" key="8">
    <source>
        <dbReference type="SAM" id="Phobius"/>
    </source>
</evidence>
<feature type="transmembrane region" description="Helical" evidence="8">
    <location>
        <begin position="313"/>
        <end position="332"/>
    </location>
</feature>
<evidence type="ECO:0000256" key="4">
    <source>
        <dbReference type="ARBA" id="ARBA00022475"/>
    </source>
</evidence>
<accession>A0A495A154</accession>
<keyword evidence="3" id="KW-0813">Transport</keyword>
<evidence type="ECO:0000313" key="11">
    <source>
        <dbReference type="Proteomes" id="UP000269301"/>
    </source>
</evidence>
<evidence type="ECO:0000256" key="3">
    <source>
        <dbReference type="ARBA" id="ARBA00022448"/>
    </source>
</evidence>
<feature type="transmembrane region" description="Helical" evidence="8">
    <location>
        <begin position="369"/>
        <end position="390"/>
    </location>
</feature>
<comment type="similarity">
    <text evidence="2">Belongs to the major facilitator superfamily.</text>
</comment>
<proteinExistence type="inferred from homology"/>
<dbReference type="InterPro" id="IPR036259">
    <property type="entry name" value="MFS_trans_sf"/>
</dbReference>
<dbReference type="PROSITE" id="PS50850">
    <property type="entry name" value="MFS"/>
    <property type="match status" value="1"/>
</dbReference>
<evidence type="ECO:0000256" key="2">
    <source>
        <dbReference type="ARBA" id="ARBA00008335"/>
    </source>
</evidence>
<evidence type="ECO:0000256" key="6">
    <source>
        <dbReference type="ARBA" id="ARBA00022989"/>
    </source>
</evidence>
<gene>
    <name evidence="10" type="ORF">D8M06_10505</name>
</gene>
<keyword evidence="6 8" id="KW-1133">Transmembrane helix</keyword>
<organism evidence="10 11">
    <name type="scientific">Oceanobacillus halophilus</name>
    <dbReference type="NCBI Taxonomy" id="930130"/>
    <lineage>
        <taxon>Bacteria</taxon>
        <taxon>Bacillati</taxon>
        <taxon>Bacillota</taxon>
        <taxon>Bacilli</taxon>
        <taxon>Bacillales</taxon>
        <taxon>Bacillaceae</taxon>
        <taxon>Oceanobacillus</taxon>
    </lineage>
</organism>
<feature type="transmembrane region" description="Helical" evidence="8">
    <location>
        <begin position="12"/>
        <end position="33"/>
    </location>
</feature>
<dbReference type="PANTHER" id="PTHR43271:SF2">
    <property type="entry name" value="BLL2771 PROTEIN"/>
    <property type="match status" value="1"/>
</dbReference>
<dbReference type="GO" id="GO:0022857">
    <property type="term" value="F:transmembrane transporter activity"/>
    <property type="evidence" value="ECO:0007669"/>
    <property type="project" value="InterPro"/>
</dbReference>
<feature type="transmembrane region" description="Helical" evidence="8">
    <location>
        <begin position="138"/>
        <end position="159"/>
    </location>
</feature>